<protein>
    <submittedName>
        <fullName evidence="1">Uncharacterized protein</fullName>
    </submittedName>
</protein>
<organism evidence="1 2">
    <name type="scientific">Nibrella saemangeumensis</name>
    <dbReference type="NCBI Taxonomy" id="1084526"/>
    <lineage>
        <taxon>Bacteria</taxon>
        <taxon>Pseudomonadati</taxon>
        <taxon>Bacteroidota</taxon>
        <taxon>Cytophagia</taxon>
        <taxon>Cytophagales</taxon>
        <taxon>Spirosomataceae</taxon>
        <taxon>Nibrella</taxon>
    </lineage>
</organism>
<gene>
    <name evidence="1" type="ORF">GCM10023189_01540</name>
</gene>
<accession>A0ABP8MA13</accession>
<reference evidence="2" key="1">
    <citation type="journal article" date="2019" name="Int. J. Syst. Evol. Microbiol.">
        <title>The Global Catalogue of Microorganisms (GCM) 10K type strain sequencing project: providing services to taxonomists for standard genome sequencing and annotation.</title>
        <authorList>
            <consortium name="The Broad Institute Genomics Platform"/>
            <consortium name="The Broad Institute Genome Sequencing Center for Infectious Disease"/>
            <person name="Wu L."/>
            <person name="Ma J."/>
        </authorList>
    </citation>
    <scope>NUCLEOTIDE SEQUENCE [LARGE SCALE GENOMIC DNA]</scope>
    <source>
        <strain evidence="2">JCM 17927</strain>
    </source>
</reference>
<dbReference type="EMBL" id="BAABHD010000002">
    <property type="protein sequence ID" value="GAA4446427.1"/>
    <property type="molecule type" value="Genomic_DNA"/>
</dbReference>
<sequence length="49" mass="5490">MVLQMLKGDCVVFYIHPKDAIPNPCVMELGAAAEKKDEWLSAQKQLTTQ</sequence>
<name>A0ABP8MA13_9BACT</name>
<comment type="caution">
    <text evidence="1">The sequence shown here is derived from an EMBL/GenBank/DDBJ whole genome shotgun (WGS) entry which is preliminary data.</text>
</comment>
<proteinExistence type="predicted"/>
<dbReference type="Proteomes" id="UP001501175">
    <property type="component" value="Unassembled WGS sequence"/>
</dbReference>
<keyword evidence="2" id="KW-1185">Reference proteome</keyword>
<evidence type="ECO:0000313" key="2">
    <source>
        <dbReference type="Proteomes" id="UP001501175"/>
    </source>
</evidence>
<evidence type="ECO:0000313" key="1">
    <source>
        <dbReference type="EMBL" id="GAA4446427.1"/>
    </source>
</evidence>